<sequence length="45" mass="5032">MLSHLRRNQGILFYVSQFRPAGCLIGVNCLAFPELVFKISAVAHN</sequence>
<gene>
    <name evidence="1" type="ORF">KR50_10090</name>
</gene>
<organism evidence="1 2">
    <name type="scientific">Jeotgalibacillus campisalis</name>
    <dbReference type="NCBI Taxonomy" id="220754"/>
    <lineage>
        <taxon>Bacteria</taxon>
        <taxon>Bacillati</taxon>
        <taxon>Bacillota</taxon>
        <taxon>Bacilli</taxon>
        <taxon>Bacillales</taxon>
        <taxon>Caryophanaceae</taxon>
        <taxon>Jeotgalibacillus</taxon>
    </lineage>
</organism>
<dbReference type="Proteomes" id="UP000031972">
    <property type="component" value="Unassembled WGS sequence"/>
</dbReference>
<evidence type="ECO:0000313" key="1">
    <source>
        <dbReference type="EMBL" id="KIL51128.1"/>
    </source>
</evidence>
<protein>
    <submittedName>
        <fullName evidence="1">Uncharacterized protein</fullName>
    </submittedName>
</protein>
<dbReference type="AlphaFoldDB" id="A0A0C2W535"/>
<reference evidence="1 2" key="1">
    <citation type="submission" date="2015-01" db="EMBL/GenBank/DDBJ databases">
        <title>Jeotgalibacillus campisalis genome sequencing.</title>
        <authorList>
            <person name="Goh K.M."/>
            <person name="Chan K.-G."/>
            <person name="Yaakop A.S."/>
            <person name="Ee R."/>
            <person name="Gan H.M."/>
            <person name="Chan C.S."/>
        </authorList>
    </citation>
    <scope>NUCLEOTIDE SEQUENCE [LARGE SCALE GENOMIC DNA]</scope>
    <source>
        <strain evidence="1 2">SF-57</strain>
    </source>
</reference>
<keyword evidence="2" id="KW-1185">Reference proteome</keyword>
<proteinExistence type="predicted"/>
<evidence type="ECO:0000313" key="2">
    <source>
        <dbReference type="Proteomes" id="UP000031972"/>
    </source>
</evidence>
<comment type="caution">
    <text evidence="1">The sequence shown here is derived from an EMBL/GenBank/DDBJ whole genome shotgun (WGS) entry which is preliminary data.</text>
</comment>
<name>A0A0C2W535_9BACL</name>
<dbReference type="EMBL" id="JXRR01000008">
    <property type="protein sequence ID" value="KIL51128.1"/>
    <property type="molecule type" value="Genomic_DNA"/>
</dbReference>
<accession>A0A0C2W535</accession>